<name>A0A6G1LEL6_9PEZI</name>
<dbReference type="AlphaFoldDB" id="A0A6G1LEL6"/>
<dbReference type="Proteomes" id="UP000799436">
    <property type="component" value="Unassembled WGS sequence"/>
</dbReference>
<protein>
    <submittedName>
        <fullName evidence="2">Uncharacterized protein</fullName>
    </submittedName>
</protein>
<proteinExistence type="predicted"/>
<evidence type="ECO:0000313" key="2">
    <source>
        <dbReference type="EMBL" id="KAF2771296.1"/>
    </source>
</evidence>
<feature type="region of interest" description="Disordered" evidence="1">
    <location>
        <begin position="687"/>
        <end position="714"/>
    </location>
</feature>
<feature type="compositionally biased region" description="Low complexity" evidence="1">
    <location>
        <begin position="864"/>
        <end position="876"/>
    </location>
</feature>
<accession>A0A6G1LEL6</accession>
<gene>
    <name evidence="2" type="ORF">EJ03DRAFT_381500</name>
</gene>
<dbReference type="EMBL" id="ML995820">
    <property type="protein sequence ID" value="KAF2771296.1"/>
    <property type="molecule type" value="Genomic_DNA"/>
</dbReference>
<feature type="compositionally biased region" description="Polar residues" evidence="1">
    <location>
        <begin position="801"/>
        <end position="815"/>
    </location>
</feature>
<feature type="region of interest" description="Disordered" evidence="1">
    <location>
        <begin position="176"/>
        <end position="213"/>
    </location>
</feature>
<feature type="region of interest" description="Disordered" evidence="1">
    <location>
        <begin position="361"/>
        <end position="412"/>
    </location>
</feature>
<organism evidence="2 3">
    <name type="scientific">Teratosphaeria nubilosa</name>
    <dbReference type="NCBI Taxonomy" id="161662"/>
    <lineage>
        <taxon>Eukaryota</taxon>
        <taxon>Fungi</taxon>
        <taxon>Dikarya</taxon>
        <taxon>Ascomycota</taxon>
        <taxon>Pezizomycotina</taxon>
        <taxon>Dothideomycetes</taxon>
        <taxon>Dothideomycetidae</taxon>
        <taxon>Mycosphaerellales</taxon>
        <taxon>Teratosphaeriaceae</taxon>
        <taxon>Teratosphaeria</taxon>
    </lineage>
</organism>
<feature type="compositionally biased region" description="Polar residues" evidence="1">
    <location>
        <begin position="554"/>
        <end position="572"/>
    </location>
</feature>
<feature type="compositionally biased region" description="Polar residues" evidence="1">
    <location>
        <begin position="503"/>
        <end position="523"/>
    </location>
</feature>
<dbReference type="OrthoDB" id="3437384at2759"/>
<keyword evidence="3" id="KW-1185">Reference proteome</keyword>
<feature type="region of interest" description="Disordered" evidence="1">
    <location>
        <begin position="616"/>
        <end position="636"/>
    </location>
</feature>
<reference evidence="2" key="1">
    <citation type="journal article" date="2020" name="Stud. Mycol.">
        <title>101 Dothideomycetes genomes: a test case for predicting lifestyles and emergence of pathogens.</title>
        <authorList>
            <person name="Haridas S."/>
            <person name="Albert R."/>
            <person name="Binder M."/>
            <person name="Bloem J."/>
            <person name="Labutti K."/>
            <person name="Salamov A."/>
            <person name="Andreopoulos B."/>
            <person name="Baker S."/>
            <person name="Barry K."/>
            <person name="Bills G."/>
            <person name="Bluhm B."/>
            <person name="Cannon C."/>
            <person name="Castanera R."/>
            <person name="Culley D."/>
            <person name="Daum C."/>
            <person name="Ezra D."/>
            <person name="Gonzalez J."/>
            <person name="Henrissat B."/>
            <person name="Kuo A."/>
            <person name="Liang C."/>
            <person name="Lipzen A."/>
            <person name="Lutzoni F."/>
            <person name="Magnuson J."/>
            <person name="Mondo S."/>
            <person name="Nolan M."/>
            <person name="Ohm R."/>
            <person name="Pangilinan J."/>
            <person name="Park H.-J."/>
            <person name="Ramirez L."/>
            <person name="Alfaro M."/>
            <person name="Sun H."/>
            <person name="Tritt A."/>
            <person name="Yoshinaga Y."/>
            <person name="Zwiers L.-H."/>
            <person name="Turgeon B."/>
            <person name="Goodwin S."/>
            <person name="Spatafora J."/>
            <person name="Crous P."/>
            <person name="Grigoriev I."/>
        </authorList>
    </citation>
    <scope>NUCLEOTIDE SEQUENCE</scope>
    <source>
        <strain evidence="2">CBS 116005</strain>
    </source>
</reference>
<feature type="region of interest" description="Disordered" evidence="1">
    <location>
        <begin position="549"/>
        <end position="582"/>
    </location>
</feature>
<feature type="region of interest" description="Disordered" evidence="1">
    <location>
        <begin position="762"/>
        <end position="890"/>
    </location>
</feature>
<sequence>MSRICCAHPQRIDSPEPPARAPVSIDGIFAAAALPEDHPHALRLLHKKPELVSGIVRSPGIAAKLKSQINRKSIKALRSSDDYDKDNLAMTSTEVVDQILPCAPDEERGNMLPIDSMILRKRQSHPRFGSVMTLTPVGMETYTDVRPSVAKSLEWFKPLLHKPSDYVQSSPVHVTKIFPKPAPDDNPDGKDSTRQTSGVPQSVSSPNLLNWPLKEPVTPLRRTKSFFDLGMLKIQKTRTNTDFMAAADGNPTAADIESVPRDQDDFQVDTMEGAASLLNEEGTTVSPMSKLDSAIHLHTMDISQQLRSMSAMSGEPDDEDSHSLITPMGDVWTFHRRDRSGFRSTSSGLALKSLSTANEALAPPTRVRSPAAASSVYSRPSSMNSDADITPAPHEVQQTASNWPLKPRPSALELDGNAEDVAVPETLQLDDGGGTLDEQRQMHRDTQQFSSPQLAHCNLDTPNALSPKNRDEADPSMPRLTVIEEPSSISFATNSSVQFASLQGQPSSIQTKNSTSTLDTTNSKRSRFFERFSPPKKAVRKRRSIFKFLRPGSKKQTNVRSISSPILRTQPSYDGPGDEPGEGLLTVQYELTDSLKHGQRSASTTYLDAGRRRTLSVSPGRRDTLTDPSAGDSSGRLGTAIHLAVPGNAPPQRRMSVADYQRNLTVTGDDRRRPSAVNLTRLVEVQEDDRSSSNALRGKLSRAKSIQEESSSGVMAQAMERHLQEKSLFRSASKQRESLGHNHSDPAPIFRTDTLTAFSSSPTEKLSDFLSPTTRIGRRTSTSLYPPGESSAEGSPKFVTAASSLDTPSVQTTHTAAPASLGPREPTRIGTGLQSWTRYPSHTRPERCGSAGPPDKILTRDFATSTTETTTHSPTSALQHPEGKPKHLKARRSTTFSGLTRYYSNIFSSTSTAKNRRSSIAAGGWLQNPDLELLPPASSHEKPR</sequence>
<feature type="region of interest" description="Disordered" evidence="1">
    <location>
        <begin position="503"/>
        <end position="536"/>
    </location>
</feature>
<feature type="region of interest" description="Disordered" evidence="1">
    <location>
        <begin position="922"/>
        <end position="944"/>
    </location>
</feature>
<feature type="compositionally biased region" description="Polar residues" evidence="1">
    <location>
        <begin position="375"/>
        <end position="387"/>
    </location>
</feature>
<evidence type="ECO:0000256" key="1">
    <source>
        <dbReference type="SAM" id="MobiDB-lite"/>
    </source>
</evidence>
<feature type="compositionally biased region" description="Polar residues" evidence="1">
    <location>
        <begin position="194"/>
        <end position="208"/>
    </location>
</feature>
<evidence type="ECO:0000313" key="3">
    <source>
        <dbReference type="Proteomes" id="UP000799436"/>
    </source>
</evidence>
<feature type="compositionally biased region" description="Polar residues" evidence="1">
    <location>
        <begin position="762"/>
        <end position="784"/>
    </location>
</feature>